<dbReference type="EMBL" id="CP165734">
    <property type="protein sequence ID" value="XDV58526.1"/>
    <property type="molecule type" value="Genomic_DNA"/>
</dbReference>
<dbReference type="InterPro" id="IPR014001">
    <property type="entry name" value="Helicase_ATP-bd"/>
</dbReference>
<evidence type="ECO:0000259" key="1">
    <source>
        <dbReference type="PROSITE" id="PS51192"/>
    </source>
</evidence>
<reference evidence="2" key="1">
    <citation type="submission" date="2024-08" db="EMBL/GenBank/DDBJ databases">
        <authorList>
            <person name="Chaddad Z."/>
            <person name="Lamrabet M."/>
            <person name="Bouhnik O."/>
            <person name="Alami S."/>
            <person name="Wipf D."/>
            <person name="Courty P.E."/>
            <person name="Missbah El Idrissi M."/>
        </authorList>
    </citation>
    <scope>NUCLEOTIDE SEQUENCE</scope>
    <source>
        <strain evidence="2">LLZ17</strain>
    </source>
</reference>
<dbReference type="PANTHER" id="PTHR47396">
    <property type="entry name" value="TYPE I RESTRICTION ENZYME ECOKI R PROTEIN"/>
    <property type="match status" value="1"/>
</dbReference>
<dbReference type="GO" id="GO:0005829">
    <property type="term" value="C:cytosol"/>
    <property type="evidence" value="ECO:0007669"/>
    <property type="project" value="TreeGrafter"/>
</dbReference>
<protein>
    <submittedName>
        <fullName evidence="2">DEAD/DEAH box helicase</fullName>
        <ecNumber evidence="2">3.6.4.-</ecNumber>
    </submittedName>
</protein>
<dbReference type="GO" id="GO:0005524">
    <property type="term" value="F:ATP binding"/>
    <property type="evidence" value="ECO:0007669"/>
    <property type="project" value="InterPro"/>
</dbReference>
<dbReference type="InterPro" id="IPR006935">
    <property type="entry name" value="Helicase/UvrB_N"/>
</dbReference>
<evidence type="ECO:0000313" key="2">
    <source>
        <dbReference type="EMBL" id="XDV58526.1"/>
    </source>
</evidence>
<dbReference type="RefSeq" id="WP_369723089.1">
    <property type="nucleotide sequence ID" value="NZ_CP165734.1"/>
</dbReference>
<organism evidence="2">
    <name type="scientific">Bradyrhizobium sp. LLZ17</name>
    <dbReference type="NCBI Taxonomy" id="3239388"/>
    <lineage>
        <taxon>Bacteria</taxon>
        <taxon>Pseudomonadati</taxon>
        <taxon>Pseudomonadota</taxon>
        <taxon>Alphaproteobacteria</taxon>
        <taxon>Hyphomicrobiales</taxon>
        <taxon>Nitrobacteraceae</taxon>
        <taxon>Bradyrhizobium</taxon>
    </lineage>
</organism>
<dbReference type="EC" id="3.6.4.-" evidence="2"/>
<dbReference type="GO" id="GO:0016787">
    <property type="term" value="F:hydrolase activity"/>
    <property type="evidence" value="ECO:0007669"/>
    <property type="project" value="UniProtKB-KW"/>
</dbReference>
<dbReference type="InterPro" id="IPR003593">
    <property type="entry name" value="AAA+_ATPase"/>
</dbReference>
<gene>
    <name evidence="2" type="ORF">AB8Z38_03110</name>
</gene>
<dbReference type="SMART" id="SM00487">
    <property type="entry name" value="DEXDc"/>
    <property type="match status" value="1"/>
</dbReference>
<dbReference type="PANTHER" id="PTHR47396:SF1">
    <property type="entry name" value="ATP-DEPENDENT HELICASE IRC3-RELATED"/>
    <property type="match status" value="1"/>
</dbReference>
<proteinExistence type="predicted"/>
<sequence length="492" mass="55131">MGATLRPHQERAIREIRLAIKEGERRIMLMAPTGAGKTKTAAELILEALAAGWRIIFIVPAIELINQTVQRFYADGIRDLGVIQADHHLTNYSRPVQVASVQTLARRKHIQDFDLVIIDEAHQQFEFIKDWLARPDMANIPVVGLSATPWSKGLGKIYNKLIIAATTQDLIDAGYLSRFRVFAPSSPDLTGVRTQAGDYQQDDLSKAMDKSALVADVVDTWMERGRGRPTLCFAVDRAHAKNLQQKFVAAGVVAEYIDCNTPALERQAIAKRFHAGEVEIVCNVGVLVVGVDWDVRAIILARPTKSEMLFVQMIGRGLRTADGKDDCLILDHSDNHLRLGFVTDIHHDKLDDGRERQKAEPKAKEVLPKKCPKCTFLKPPKTPNCPACGFKPEPKCDVVSKDGELVEFRSRSAVKSAEQQEQFRFYSELRSIAQERGYKDGWAAQQYKVKFGHFPPWNWNNHPTLAASAATRSWVKSRQIAFAKAKGSSSWR</sequence>
<dbReference type="Pfam" id="PF00271">
    <property type="entry name" value="Helicase_C"/>
    <property type="match status" value="1"/>
</dbReference>
<dbReference type="GO" id="GO:0004386">
    <property type="term" value="F:helicase activity"/>
    <property type="evidence" value="ECO:0007669"/>
    <property type="project" value="UniProtKB-KW"/>
</dbReference>
<keyword evidence="2" id="KW-0378">Hydrolase</keyword>
<name>A0AB39XMS3_9BRAD</name>
<dbReference type="SMART" id="SM00382">
    <property type="entry name" value="AAA"/>
    <property type="match status" value="1"/>
</dbReference>
<dbReference type="SUPFAM" id="SSF52540">
    <property type="entry name" value="P-loop containing nucleoside triphosphate hydrolases"/>
    <property type="match status" value="1"/>
</dbReference>
<keyword evidence="2" id="KW-0347">Helicase</keyword>
<dbReference type="Gene3D" id="3.40.50.300">
    <property type="entry name" value="P-loop containing nucleotide triphosphate hydrolases"/>
    <property type="match status" value="2"/>
</dbReference>
<dbReference type="SMART" id="SM00490">
    <property type="entry name" value="HELICc"/>
    <property type="match status" value="1"/>
</dbReference>
<dbReference type="GO" id="GO:0003677">
    <property type="term" value="F:DNA binding"/>
    <property type="evidence" value="ECO:0007669"/>
    <property type="project" value="InterPro"/>
</dbReference>
<dbReference type="InterPro" id="IPR050742">
    <property type="entry name" value="Helicase_Restrict-Modif_Enz"/>
</dbReference>
<dbReference type="Pfam" id="PF04851">
    <property type="entry name" value="ResIII"/>
    <property type="match status" value="1"/>
</dbReference>
<accession>A0AB39XMS3</accession>
<feature type="domain" description="Helicase ATP-binding" evidence="1">
    <location>
        <begin position="18"/>
        <end position="167"/>
    </location>
</feature>
<dbReference type="InterPro" id="IPR001650">
    <property type="entry name" value="Helicase_C-like"/>
</dbReference>
<keyword evidence="2" id="KW-0547">Nucleotide-binding</keyword>
<dbReference type="InterPro" id="IPR027417">
    <property type="entry name" value="P-loop_NTPase"/>
</dbReference>
<dbReference type="PROSITE" id="PS51192">
    <property type="entry name" value="HELICASE_ATP_BIND_1"/>
    <property type="match status" value="1"/>
</dbReference>
<dbReference type="AlphaFoldDB" id="A0AB39XMS3"/>
<keyword evidence="2" id="KW-0067">ATP-binding</keyword>